<evidence type="ECO:0000256" key="1">
    <source>
        <dbReference type="SAM" id="MobiDB-lite"/>
    </source>
</evidence>
<name>A0A2R4CG02_9BURK</name>
<accession>A0A2R4CG02</accession>
<dbReference type="AlphaFoldDB" id="A0A2R4CG02"/>
<keyword evidence="2" id="KW-1133">Transmembrane helix</keyword>
<evidence type="ECO:0000313" key="4">
    <source>
        <dbReference type="Proteomes" id="UP000240505"/>
    </source>
</evidence>
<feature type="region of interest" description="Disordered" evidence="1">
    <location>
        <begin position="1"/>
        <end position="26"/>
    </location>
</feature>
<dbReference type="KEGG" id="masz:C9I28_24650"/>
<reference evidence="3 4" key="1">
    <citation type="submission" date="2018-03" db="EMBL/GenBank/DDBJ databases">
        <title>Massilia armeniaca sp. nov., isolated from desert soil.</title>
        <authorList>
            <person name="Huang H."/>
            <person name="Ren M."/>
        </authorList>
    </citation>
    <scope>NUCLEOTIDE SEQUENCE [LARGE SCALE GENOMIC DNA]</scope>
    <source>
        <strain evidence="3 4">ZMN-3</strain>
    </source>
</reference>
<evidence type="ECO:0000313" key="3">
    <source>
        <dbReference type="EMBL" id="AVR98472.1"/>
    </source>
</evidence>
<sequence>MNESIDDHNKSHAPRPAKPLRSERMAARGVDLKKKHVRTGAVAAGGLLALVGLAAMLLGS</sequence>
<keyword evidence="2" id="KW-0812">Transmembrane</keyword>
<keyword evidence="4" id="KW-1185">Reference proteome</keyword>
<proteinExistence type="predicted"/>
<feature type="transmembrane region" description="Helical" evidence="2">
    <location>
        <begin position="41"/>
        <end position="59"/>
    </location>
</feature>
<keyword evidence="2" id="KW-0472">Membrane</keyword>
<gene>
    <name evidence="3" type="ORF">C9I28_24650</name>
</gene>
<dbReference type="OrthoDB" id="8760064at2"/>
<dbReference type="Proteomes" id="UP000240505">
    <property type="component" value="Chromosome"/>
</dbReference>
<protein>
    <submittedName>
        <fullName evidence="3">Uncharacterized protein</fullName>
    </submittedName>
</protein>
<feature type="compositionally biased region" description="Basic and acidic residues" evidence="1">
    <location>
        <begin position="1"/>
        <end position="10"/>
    </location>
</feature>
<organism evidence="3 4">
    <name type="scientific">Pseudoduganella armeniaca</name>
    <dbReference type="NCBI Taxonomy" id="2072590"/>
    <lineage>
        <taxon>Bacteria</taxon>
        <taxon>Pseudomonadati</taxon>
        <taxon>Pseudomonadota</taxon>
        <taxon>Betaproteobacteria</taxon>
        <taxon>Burkholderiales</taxon>
        <taxon>Oxalobacteraceae</taxon>
        <taxon>Telluria group</taxon>
        <taxon>Pseudoduganella</taxon>
    </lineage>
</organism>
<dbReference type="EMBL" id="CP028324">
    <property type="protein sequence ID" value="AVR98472.1"/>
    <property type="molecule type" value="Genomic_DNA"/>
</dbReference>
<evidence type="ECO:0000256" key="2">
    <source>
        <dbReference type="SAM" id="Phobius"/>
    </source>
</evidence>
<dbReference type="RefSeq" id="WP_107143807.1">
    <property type="nucleotide sequence ID" value="NZ_CP028324.1"/>
</dbReference>